<reference evidence="2" key="1">
    <citation type="submission" date="2023-02" db="EMBL/GenBank/DDBJ databases">
        <title>Description of Roseinatronobacter alkalisoli sp. nov., an alkaliphilic bacerium isolated from soda soil.</title>
        <authorList>
            <person name="Wei W."/>
        </authorList>
    </citation>
    <scope>NUCLEOTIDE SEQUENCE</scope>
    <source>
        <strain evidence="2">HJB301</strain>
    </source>
</reference>
<dbReference type="Proteomes" id="UP001431784">
    <property type="component" value="Unassembled WGS sequence"/>
</dbReference>
<dbReference type="EMBL" id="JAQZSM010000010">
    <property type="protein sequence ID" value="MDD7971813.1"/>
    <property type="molecule type" value="Genomic_DNA"/>
</dbReference>
<organism evidence="2 3">
    <name type="scientific">Roseinatronobacter alkalisoli</name>
    <dbReference type="NCBI Taxonomy" id="3028235"/>
    <lineage>
        <taxon>Bacteria</taxon>
        <taxon>Pseudomonadati</taxon>
        <taxon>Pseudomonadota</taxon>
        <taxon>Alphaproteobacteria</taxon>
        <taxon>Rhodobacterales</taxon>
        <taxon>Paracoccaceae</taxon>
        <taxon>Roseinatronobacter</taxon>
    </lineage>
</organism>
<comment type="caution">
    <text evidence="2">The sequence shown here is derived from an EMBL/GenBank/DDBJ whole genome shotgun (WGS) entry which is preliminary data.</text>
</comment>
<evidence type="ECO:0000313" key="3">
    <source>
        <dbReference type="Proteomes" id="UP001431784"/>
    </source>
</evidence>
<keyword evidence="3" id="KW-1185">Reference proteome</keyword>
<evidence type="ECO:0000256" key="1">
    <source>
        <dbReference type="SAM" id="Phobius"/>
    </source>
</evidence>
<sequence>MARAPIPIDTTPPSGRGISGSKTGTALAVGIAIWLLAAAGFALTTDFGSMERATISLLAAVFFMPAALVSGVLYLIRAAADLRSETVQLQRLCDELRRVISEQKHDTLPLSPVAQSRIDALSSAQEETESRLTLFFSHRAHDGGAEPRSATSAGSDDAQPLLALGGMAQAQADAPTAAELIRALHFPEDENDTDGFDALRKALSDTRSAPLVRAAQDVLTRLAQEGIYMDDLRPDRARPEFWRAFANGTRGALIAPLGGIRDRSCLALTSGRMRSDPDFRQAVHLFLREFDKVFSEFEKQADDAQIVAMSDTRSARAFMLLGRVSGIFSR</sequence>
<feature type="transmembrane region" description="Helical" evidence="1">
    <location>
        <begin position="24"/>
        <end position="43"/>
    </location>
</feature>
<accession>A0ABT5T9M4</accession>
<protein>
    <submittedName>
        <fullName evidence="2">Uncharacterized protein</fullName>
    </submittedName>
</protein>
<dbReference type="RefSeq" id="WP_274352492.1">
    <property type="nucleotide sequence ID" value="NZ_JAQZSM010000010.1"/>
</dbReference>
<keyword evidence="1" id="KW-1133">Transmembrane helix</keyword>
<keyword evidence="1" id="KW-0472">Membrane</keyword>
<keyword evidence="1" id="KW-0812">Transmembrane</keyword>
<name>A0ABT5T9M4_9RHOB</name>
<feature type="transmembrane region" description="Helical" evidence="1">
    <location>
        <begin position="55"/>
        <end position="76"/>
    </location>
</feature>
<gene>
    <name evidence="2" type="ORF">PUT78_11940</name>
</gene>
<proteinExistence type="predicted"/>
<evidence type="ECO:0000313" key="2">
    <source>
        <dbReference type="EMBL" id="MDD7971813.1"/>
    </source>
</evidence>